<dbReference type="GO" id="GO:0033281">
    <property type="term" value="C:TAT protein transport complex"/>
    <property type="evidence" value="ECO:0007669"/>
    <property type="project" value="UniProtKB-UniRule"/>
</dbReference>
<reference evidence="11" key="4">
    <citation type="submission" date="2017-09" db="EMBL/GenBank/DDBJ databases">
        <title>FDA dAtabase for Regulatory Grade micrObial Sequences (FDA-ARGOS): Supporting development and validation of Infectious Disease Dx tests.</title>
        <authorList>
            <person name="Campos J."/>
            <person name="Goldberg B."/>
            <person name="Tallon L."/>
            <person name="Sadzewicz L."/>
            <person name="Ott S."/>
            <person name="Zhao X."/>
            <person name="Nagaraj S."/>
            <person name="Vavikolanu K."/>
            <person name="Aluvathingal J."/>
            <person name="Nadendla S."/>
            <person name="Geyer C."/>
            <person name="Nandy P."/>
            <person name="Hobson J."/>
            <person name="Sichtig H."/>
        </authorList>
    </citation>
    <scope>NUCLEOTIDE SEQUENCE</scope>
    <source>
        <strain evidence="11">FDAARGOS_369</strain>
    </source>
</reference>
<dbReference type="Proteomes" id="UP000770330">
    <property type="component" value="Unassembled WGS sequence"/>
</dbReference>
<keyword evidence="5 9" id="KW-0653">Protein transport</keyword>
<evidence type="ECO:0000313" key="11">
    <source>
        <dbReference type="EMBL" id="ATF62333.1"/>
    </source>
</evidence>
<dbReference type="OMA" id="MRIFKTE"/>
<feature type="compositionally biased region" description="Basic and acidic residues" evidence="10">
    <location>
        <begin position="71"/>
        <end position="81"/>
    </location>
</feature>
<protein>
    <recommendedName>
        <fullName evidence="9">Sec-independent protein translocase protein TatA</fullName>
    </recommendedName>
</protein>
<evidence type="ECO:0000313" key="13">
    <source>
        <dbReference type="EMBL" id="MBF1657657.1"/>
    </source>
</evidence>
<feature type="compositionally biased region" description="Basic and acidic residues" evidence="10">
    <location>
        <begin position="46"/>
        <end position="62"/>
    </location>
</feature>
<dbReference type="Proteomes" id="UP000713964">
    <property type="component" value="Unassembled WGS sequence"/>
</dbReference>
<comment type="subcellular location">
    <subcellularLocation>
        <location evidence="1 9">Cell membrane</location>
        <topology evidence="1 9">Single-pass membrane protein</topology>
    </subcellularLocation>
</comment>
<keyword evidence="2 9" id="KW-0813">Transport</keyword>
<dbReference type="EMBL" id="JABZXR010000027">
    <property type="protein sequence ID" value="MBF1664146.1"/>
    <property type="molecule type" value="Genomic_DNA"/>
</dbReference>
<dbReference type="EMBL" id="CP023510">
    <property type="protein sequence ID" value="ATF62333.1"/>
    <property type="molecule type" value="Genomic_DNA"/>
</dbReference>
<evidence type="ECO:0000256" key="1">
    <source>
        <dbReference type="ARBA" id="ARBA00004162"/>
    </source>
</evidence>
<evidence type="ECO:0000313" key="12">
    <source>
        <dbReference type="EMBL" id="BAS20909.1"/>
    </source>
</evidence>
<dbReference type="NCBIfam" id="NF001854">
    <property type="entry name" value="PRK00575.1"/>
    <property type="match status" value="1"/>
</dbReference>
<evidence type="ECO:0000256" key="7">
    <source>
        <dbReference type="ARBA" id="ARBA00023010"/>
    </source>
</evidence>
<evidence type="ECO:0000313" key="16">
    <source>
        <dbReference type="Proteomes" id="UP000066203"/>
    </source>
</evidence>
<keyword evidence="4 9" id="KW-0812">Transmembrane</keyword>
<reference evidence="17" key="3">
    <citation type="submission" date="2017-09" db="EMBL/GenBank/DDBJ databases">
        <title>FDA dAtabase for Regulatory Grade micrObial Sequences (FDA-ARGOS): Supporting development and validation of Infectious Disease Dx tests.</title>
        <authorList>
            <person name="Minogue T."/>
            <person name="Wolcott M."/>
            <person name="Wasieloski L."/>
            <person name="Aguilar W."/>
            <person name="Moore D."/>
            <person name="Tallon L."/>
            <person name="Sadzewicz L."/>
            <person name="Ott S."/>
            <person name="Zhao X."/>
            <person name="Nagaraj S."/>
            <person name="Vavikolanu K."/>
            <person name="Aluvathingal J."/>
            <person name="Nadendla S."/>
            <person name="Sichtig H."/>
        </authorList>
    </citation>
    <scope>NUCLEOTIDE SEQUENCE [LARGE SCALE GENOMIC DNA]</scope>
    <source>
        <strain evidence="17">FDAARGOS_369</strain>
    </source>
</reference>
<evidence type="ECO:0000256" key="9">
    <source>
        <dbReference type="HAMAP-Rule" id="MF_00236"/>
    </source>
</evidence>
<dbReference type="InterPro" id="IPR006312">
    <property type="entry name" value="TatA/E"/>
</dbReference>
<dbReference type="PANTHER" id="PTHR42982:SF8">
    <property type="entry name" value="SEC-INDEPENDENT PROTEIN TRANSLOCASE PROTEIN TATA"/>
    <property type="match status" value="1"/>
</dbReference>
<organism evidence="12">
    <name type="scientific">Rothia mucilaginosa</name>
    <dbReference type="NCBI Taxonomy" id="43675"/>
    <lineage>
        <taxon>Bacteria</taxon>
        <taxon>Bacillati</taxon>
        <taxon>Actinomycetota</taxon>
        <taxon>Actinomycetes</taxon>
        <taxon>Micrococcales</taxon>
        <taxon>Micrococcaceae</taxon>
        <taxon>Rothia</taxon>
    </lineage>
</organism>
<reference evidence="13" key="5">
    <citation type="submission" date="2020-04" db="EMBL/GenBank/DDBJ databases">
        <title>Deep metagenomics examines the oral microbiome during advanced dental caries in children, revealing novel taxa and co-occurrences with host molecules.</title>
        <authorList>
            <person name="Baker J.L."/>
            <person name="Morton J.T."/>
            <person name="Dinis M."/>
            <person name="Alvarez R."/>
            <person name="Tran N.C."/>
            <person name="Knight R."/>
            <person name="Edlund A."/>
        </authorList>
    </citation>
    <scope>NUCLEOTIDE SEQUENCE</scope>
    <source>
        <strain evidence="14">JCVI_29_bin.11</strain>
        <strain evidence="13">JCVI_39_bin.18</strain>
        <strain evidence="15">JCVI_44_bin.2</strain>
    </source>
</reference>
<evidence type="ECO:0000313" key="14">
    <source>
        <dbReference type="EMBL" id="MBF1658412.1"/>
    </source>
</evidence>
<comment type="subunit">
    <text evidence="9">The Tat system comprises two distinct complexes: a TatABC complex, containing multiple copies of TatA, TatB and TatC subunits, and a separate TatA complex, containing only TatA subunits. Substrates initially bind to the TatABC complex, which probably triggers association of the separate TatA complex to form the active translocon.</text>
</comment>
<dbReference type="PANTHER" id="PTHR42982">
    <property type="entry name" value="SEC-INDEPENDENT PROTEIN TRANSLOCASE PROTEIN TATA"/>
    <property type="match status" value="1"/>
</dbReference>
<evidence type="ECO:0000256" key="5">
    <source>
        <dbReference type="ARBA" id="ARBA00022927"/>
    </source>
</evidence>
<dbReference type="InterPro" id="IPR003369">
    <property type="entry name" value="TatA/B/E"/>
</dbReference>
<dbReference type="Proteomes" id="UP000066203">
    <property type="component" value="Chromosome"/>
</dbReference>
<dbReference type="AlphaFoldDB" id="A0A0K2S1E5"/>
<evidence type="ECO:0000256" key="6">
    <source>
        <dbReference type="ARBA" id="ARBA00022989"/>
    </source>
</evidence>
<accession>A0A0K2S1E5</accession>
<evidence type="ECO:0000313" key="17">
    <source>
        <dbReference type="Proteomes" id="UP000218628"/>
    </source>
</evidence>
<sequence>MGQIFSHPATIIVVILLIVLLFGAPKLPGMARSLGQSMRIFKTEVEGLKNDSKKDPREKDGEEVVTAEVVDNGKDGKTETK</sequence>
<evidence type="ECO:0000256" key="4">
    <source>
        <dbReference type="ARBA" id="ARBA00022692"/>
    </source>
</evidence>
<feature type="transmembrane region" description="Helical" evidence="9">
    <location>
        <begin position="6"/>
        <end position="24"/>
    </location>
</feature>
<dbReference type="EMBL" id="AP014938">
    <property type="protein sequence ID" value="BAS20909.1"/>
    <property type="molecule type" value="Genomic_DNA"/>
</dbReference>
<dbReference type="Gene3D" id="1.20.5.3310">
    <property type="match status" value="1"/>
</dbReference>
<dbReference type="EMBL" id="JABZXO010000018">
    <property type="protein sequence ID" value="MBF1657657.1"/>
    <property type="molecule type" value="Genomic_DNA"/>
</dbReference>
<evidence type="ECO:0000256" key="2">
    <source>
        <dbReference type="ARBA" id="ARBA00022448"/>
    </source>
</evidence>
<dbReference type="PATRIC" id="fig|43675.28.peg.1703"/>
<dbReference type="GO" id="GO:0008320">
    <property type="term" value="F:protein transmembrane transporter activity"/>
    <property type="evidence" value="ECO:0007669"/>
    <property type="project" value="UniProtKB-UniRule"/>
</dbReference>
<dbReference type="Pfam" id="PF02416">
    <property type="entry name" value="TatA_B_E"/>
    <property type="match status" value="1"/>
</dbReference>
<dbReference type="GO" id="GO:0043953">
    <property type="term" value="P:protein transport by the Tat complex"/>
    <property type="evidence" value="ECO:0007669"/>
    <property type="project" value="UniProtKB-UniRule"/>
</dbReference>
<keyword evidence="3 9" id="KW-1003">Cell membrane</keyword>
<reference evidence="16" key="2">
    <citation type="submission" date="2015-08" db="EMBL/GenBank/DDBJ databases">
        <title>Complete genome sequence of Rothia mucilaginosa strain NUM-Rm6536.</title>
        <authorList>
            <person name="Nambu T."/>
        </authorList>
    </citation>
    <scope>NUCLEOTIDE SEQUENCE [LARGE SCALE GENOMIC DNA]</scope>
    <source>
        <strain evidence="16">NUM-Rm6536</strain>
    </source>
</reference>
<dbReference type="Proteomes" id="UP000218628">
    <property type="component" value="Chromosome"/>
</dbReference>
<gene>
    <name evidence="9 13" type="primary">tatA</name>
    <name evidence="11" type="ORF">CO690_01035</name>
    <name evidence="14" type="ORF">HXO58_01065</name>
    <name evidence="13" type="ORF">HXO61_06980</name>
    <name evidence="15" type="ORF">HXO64_06280</name>
    <name evidence="12" type="ORF">RM6536_1662</name>
</gene>
<keyword evidence="8 9" id="KW-0472">Membrane</keyword>
<evidence type="ECO:0000313" key="15">
    <source>
        <dbReference type="EMBL" id="MBF1664146.1"/>
    </source>
</evidence>
<keyword evidence="6 9" id="KW-1133">Transmembrane helix</keyword>
<keyword evidence="7 9" id="KW-0811">Translocation</keyword>
<dbReference type="GeneID" id="61436629"/>
<feature type="region of interest" description="Disordered" evidence="10">
    <location>
        <begin position="46"/>
        <end position="81"/>
    </location>
</feature>
<name>A0A0K2S1E5_9MICC</name>
<reference evidence="12" key="1">
    <citation type="submission" date="2015-08" db="EMBL/GenBank/DDBJ databases">
        <title>Complete DNA Sequence of Pseudomonas syringae pv. actinidiae, the Causal Agent of Kiwifruit Canker Disease.</title>
        <authorList>
            <person name="Rikkerink E.H.A."/>
            <person name="Fineran P.C."/>
        </authorList>
    </citation>
    <scope>NUCLEOTIDE SEQUENCE</scope>
    <source>
        <strain evidence="12">NUM-Rm6536</strain>
    </source>
</reference>
<evidence type="ECO:0000256" key="10">
    <source>
        <dbReference type="SAM" id="MobiDB-lite"/>
    </source>
</evidence>
<comment type="function">
    <text evidence="9">Part of the twin-arginine translocation (Tat) system that transports large folded proteins containing a characteristic twin-arginine motif in their signal peptide across membranes. TatA could form the protein-conducting channel of the Tat system.</text>
</comment>
<comment type="similarity">
    <text evidence="9">Belongs to the TatA/E family.</text>
</comment>
<proteinExistence type="inferred from homology"/>
<evidence type="ECO:0000256" key="8">
    <source>
        <dbReference type="ARBA" id="ARBA00023136"/>
    </source>
</evidence>
<dbReference type="HAMAP" id="MF_00236">
    <property type="entry name" value="TatA_E"/>
    <property type="match status" value="1"/>
</dbReference>
<dbReference type="Proteomes" id="UP000756427">
    <property type="component" value="Unassembled WGS sequence"/>
</dbReference>
<dbReference type="RefSeq" id="WP_005506024.1">
    <property type="nucleotide sequence ID" value="NZ_AP014938.1"/>
</dbReference>
<dbReference type="EMBL" id="JABZXL010000002">
    <property type="protein sequence ID" value="MBF1658412.1"/>
    <property type="molecule type" value="Genomic_DNA"/>
</dbReference>
<evidence type="ECO:0000256" key="3">
    <source>
        <dbReference type="ARBA" id="ARBA00022475"/>
    </source>
</evidence>